<evidence type="ECO:0000256" key="4">
    <source>
        <dbReference type="ARBA" id="ARBA00023136"/>
    </source>
</evidence>
<keyword evidence="3" id="KW-1133">Transmembrane helix</keyword>
<evidence type="ECO:0000256" key="1">
    <source>
        <dbReference type="ARBA" id="ARBA00004127"/>
    </source>
</evidence>
<dbReference type="Pfam" id="PF09359">
    <property type="entry name" value="VTC"/>
    <property type="match status" value="1"/>
</dbReference>
<keyword evidence="2" id="KW-0812">Transmembrane</keyword>
<feature type="non-terminal residue" evidence="6">
    <location>
        <position position="183"/>
    </location>
</feature>
<protein>
    <recommendedName>
        <fullName evidence="5">VTC domain-containing protein</fullName>
    </recommendedName>
</protein>
<dbReference type="PANTHER" id="PTHR46140">
    <property type="entry name" value="VACUOLAR TRANSPORTER CHAPERONE 1-RELATED"/>
    <property type="match status" value="1"/>
</dbReference>
<dbReference type="InterPro" id="IPR051572">
    <property type="entry name" value="VTC_Complex_Subunit"/>
</dbReference>
<comment type="caution">
    <text evidence="6">The sequence shown here is derived from an EMBL/GenBank/DDBJ whole genome shotgun (WGS) entry which is preliminary data.</text>
</comment>
<evidence type="ECO:0000256" key="3">
    <source>
        <dbReference type="ARBA" id="ARBA00022989"/>
    </source>
</evidence>
<name>A0AAW1T940_9CHLO</name>
<dbReference type="GO" id="GO:0006799">
    <property type="term" value="P:polyphosphate biosynthetic process"/>
    <property type="evidence" value="ECO:0007669"/>
    <property type="project" value="UniProtKB-ARBA"/>
</dbReference>
<evidence type="ECO:0000313" key="6">
    <source>
        <dbReference type="EMBL" id="KAK9865582.1"/>
    </source>
</evidence>
<dbReference type="Proteomes" id="UP001485043">
    <property type="component" value="Unassembled WGS sequence"/>
</dbReference>
<comment type="subcellular location">
    <subcellularLocation>
        <location evidence="1">Endomembrane system</location>
        <topology evidence="1">Multi-pass membrane protein</topology>
    </subcellularLocation>
</comment>
<dbReference type="AlphaFoldDB" id="A0AAW1T940"/>
<accession>A0AAW1T940</accession>
<dbReference type="EMBL" id="JALJOV010000235">
    <property type="protein sequence ID" value="KAK9865582.1"/>
    <property type="molecule type" value="Genomic_DNA"/>
</dbReference>
<proteinExistence type="predicted"/>
<dbReference type="InterPro" id="IPR018966">
    <property type="entry name" value="VTC_domain"/>
</dbReference>
<evidence type="ECO:0000313" key="7">
    <source>
        <dbReference type="Proteomes" id="UP001485043"/>
    </source>
</evidence>
<evidence type="ECO:0000256" key="2">
    <source>
        <dbReference type="ARBA" id="ARBA00022692"/>
    </source>
</evidence>
<sequence length="183" mass="20990">MKGEGQQDSQLINSVYLDNTSLELYHGRLDKRPNAIAIRLRSATSTTDTNIAYGMGQGHPKLVFVERKTHRESWKGEESVKERITLAENLVLPFLEGKYTIEQAQSDLRAKNKTQNEIDKFSRLFVEIQQQVDSKQLHPMIRTQYMRTAFQIPYDASVRISLDTNLTMIRENPEDGPLLHLSG</sequence>
<evidence type="ECO:0000259" key="5">
    <source>
        <dbReference type="Pfam" id="PF09359"/>
    </source>
</evidence>
<dbReference type="PANTHER" id="PTHR46140:SF1">
    <property type="entry name" value="VACUOLAR TRANSPORTER CHAPERONE COMPLEX SUBUNIT 4-RELATED"/>
    <property type="match status" value="1"/>
</dbReference>
<organism evidence="6 7">
    <name type="scientific">Apatococcus fuscideae</name>
    <dbReference type="NCBI Taxonomy" id="2026836"/>
    <lineage>
        <taxon>Eukaryota</taxon>
        <taxon>Viridiplantae</taxon>
        <taxon>Chlorophyta</taxon>
        <taxon>core chlorophytes</taxon>
        <taxon>Trebouxiophyceae</taxon>
        <taxon>Chlorellales</taxon>
        <taxon>Chlorellaceae</taxon>
        <taxon>Apatococcus</taxon>
    </lineage>
</organism>
<gene>
    <name evidence="6" type="ORF">WJX84_006998</name>
</gene>
<reference evidence="6 7" key="1">
    <citation type="journal article" date="2024" name="Nat. Commun.">
        <title>Phylogenomics reveals the evolutionary origins of lichenization in chlorophyte algae.</title>
        <authorList>
            <person name="Puginier C."/>
            <person name="Libourel C."/>
            <person name="Otte J."/>
            <person name="Skaloud P."/>
            <person name="Haon M."/>
            <person name="Grisel S."/>
            <person name="Petersen M."/>
            <person name="Berrin J.G."/>
            <person name="Delaux P.M."/>
            <person name="Dal Grande F."/>
            <person name="Keller J."/>
        </authorList>
    </citation>
    <scope>NUCLEOTIDE SEQUENCE [LARGE SCALE GENOMIC DNA]</scope>
    <source>
        <strain evidence="6 7">SAG 2523</strain>
    </source>
</reference>
<keyword evidence="4" id="KW-0472">Membrane</keyword>
<dbReference type="Gene3D" id="3.20.100.30">
    <property type="entry name" value="VTC, catalytic tunnel domain"/>
    <property type="match status" value="1"/>
</dbReference>
<dbReference type="InterPro" id="IPR042267">
    <property type="entry name" value="VTC_sf"/>
</dbReference>
<keyword evidence="7" id="KW-1185">Reference proteome</keyword>
<dbReference type="GO" id="GO:0012505">
    <property type="term" value="C:endomembrane system"/>
    <property type="evidence" value="ECO:0007669"/>
    <property type="project" value="UniProtKB-SubCell"/>
</dbReference>
<feature type="domain" description="VTC" evidence="5">
    <location>
        <begin position="6"/>
        <end position="171"/>
    </location>
</feature>